<evidence type="ECO:0000259" key="6">
    <source>
        <dbReference type="Pfam" id="PF07730"/>
    </source>
</evidence>
<evidence type="ECO:0000256" key="1">
    <source>
        <dbReference type="ARBA" id="ARBA00022679"/>
    </source>
</evidence>
<gene>
    <name evidence="7" type="ORF">EFL26_18900</name>
</gene>
<evidence type="ECO:0000256" key="2">
    <source>
        <dbReference type="ARBA" id="ARBA00022777"/>
    </source>
</evidence>
<dbReference type="AlphaFoldDB" id="A0A3N0GJP7"/>
<dbReference type="EMBL" id="RJSF01000044">
    <property type="protein sequence ID" value="RNM12673.1"/>
    <property type="molecule type" value="Genomic_DNA"/>
</dbReference>
<evidence type="ECO:0000259" key="5">
    <source>
        <dbReference type="Pfam" id="PF02518"/>
    </source>
</evidence>
<dbReference type="OrthoDB" id="144293at2"/>
<organism evidence="7 8">
    <name type="scientific">Nocardioides pocheonensis</name>
    <dbReference type="NCBI Taxonomy" id="661485"/>
    <lineage>
        <taxon>Bacteria</taxon>
        <taxon>Bacillati</taxon>
        <taxon>Actinomycetota</taxon>
        <taxon>Actinomycetes</taxon>
        <taxon>Propionibacteriales</taxon>
        <taxon>Nocardioidaceae</taxon>
        <taxon>Nocardioides</taxon>
    </lineage>
</organism>
<proteinExistence type="predicted"/>
<keyword evidence="4" id="KW-0812">Transmembrane</keyword>
<keyword evidence="3" id="KW-0902">Two-component regulatory system</keyword>
<evidence type="ECO:0000256" key="3">
    <source>
        <dbReference type="ARBA" id="ARBA00023012"/>
    </source>
</evidence>
<evidence type="ECO:0000313" key="8">
    <source>
        <dbReference type="Proteomes" id="UP000279994"/>
    </source>
</evidence>
<feature type="transmembrane region" description="Helical" evidence="4">
    <location>
        <begin position="173"/>
        <end position="200"/>
    </location>
</feature>
<evidence type="ECO:0000313" key="7">
    <source>
        <dbReference type="EMBL" id="RNM12673.1"/>
    </source>
</evidence>
<keyword evidence="4" id="KW-1133">Transmembrane helix</keyword>
<evidence type="ECO:0000256" key="4">
    <source>
        <dbReference type="SAM" id="Phobius"/>
    </source>
</evidence>
<keyword evidence="1" id="KW-0808">Transferase</keyword>
<feature type="domain" description="Histidine kinase/HSP90-like ATPase" evidence="5">
    <location>
        <begin position="332"/>
        <end position="421"/>
    </location>
</feature>
<dbReference type="CDD" id="cd16917">
    <property type="entry name" value="HATPase_UhpB-NarQ-NarX-like"/>
    <property type="match status" value="1"/>
</dbReference>
<dbReference type="GO" id="GO:0016020">
    <property type="term" value="C:membrane"/>
    <property type="evidence" value="ECO:0007669"/>
    <property type="project" value="InterPro"/>
</dbReference>
<keyword evidence="2" id="KW-0418">Kinase</keyword>
<dbReference type="InterPro" id="IPR036890">
    <property type="entry name" value="HATPase_C_sf"/>
</dbReference>
<comment type="caution">
    <text evidence="7">The sequence shown here is derived from an EMBL/GenBank/DDBJ whole genome shotgun (WGS) entry which is preliminary data.</text>
</comment>
<dbReference type="InterPro" id="IPR003594">
    <property type="entry name" value="HATPase_dom"/>
</dbReference>
<dbReference type="PANTHER" id="PTHR24421">
    <property type="entry name" value="NITRATE/NITRITE SENSOR PROTEIN NARX-RELATED"/>
    <property type="match status" value="1"/>
</dbReference>
<dbReference type="SUPFAM" id="SSF55874">
    <property type="entry name" value="ATPase domain of HSP90 chaperone/DNA topoisomerase II/histidine kinase"/>
    <property type="match status" value="1"/>
</dbReference>
<dbReference type="Pfam" id="PF02518">
    <property type="entry name" value="HATPase_c"/>
    <property type="match status" value="1"/>
</dbReference>
<dbReference type="InterPro" id="IPR050482">
    <property type="entry name" value="Sensor_HK_TwoCompSys"/>
</dbReference>
<protein>
    <submittedName>
        <fullName evidence="7">Uncharacterized protein</fullName>
    </submittedName>
</protein>
<dbReference type="Proteomes" id="UP000279994">
    <property type="component" value="Unassembled WGS sequence"/>
</dbReference>
<keyword evidence="8" id="KW-1185">Reference proteome</keyword>
<sequence length="428" mass="45926">MVQFVLRSVAALLIVALATFFEARSMSERTAIQDARIHGDAIARIIAAPMVNAAVRAHDPEATKAFDNLMRERVLGSSIVHAKLWTVGGTVIWSDEAALVGRSFTFDKSVRRQAGRSFVHAEVSHLSDSENTLEKDNGELLEVYVGTKDADGVPMIFETYWSAGRLHADQQHLLGLIAPLSLGGLLLLLLLIVPLGVVLARTSTRSISERNRMLNHALSAAELERRRVSQLLHDRVIQDLAALGYALPSTAGQLNDSPEGDDARAVIERATEVVREDATALRTMLVDIYPPSVAIGLAPAIHELAAKAEESGVAVSVEIHRAEQLPLESTQLAYRIVREGLLNVVKHAGATRAEVTVDVHDQVVDVSVRDNGSARASAAIADQDSGHYGLRLLHDAVVDLGGTLGVYSRAVGGTLLVGSFPVALMATP</sequence>
<keyword evidence="4" id="KW-0472">Membrane</keyword>
<dbReference type="RefSeq" id="WP_123224436.1">
    <property type="nucleotide sequence ID" value="NZ_RJSF01000044.1"/>
</dbReference>
<accession>A0A3N0GJP7</accession>
<feature type="domain" description="Signal transduction histidine kinase subgroup 3 dimerisation and phosphoacceptor" evidence="6">
    <location>
        <begin position="224"/>
        <end position="291"/>
    </location>
</feature>
<reference evidence="7 8" key="1">
    <citation type="submission" date="2018-11" db="EMBL/GenBank/DDBJ databases">
        <authorList>
            <person name="Li F."/>
        </authorList>
    </citation>
    <scope>NUCLEOTIDE SEQUENCE [LARGE SCALE GENOMIC DNA]</scope>
    <source>
        <strain evidence="7 8">Gsoil 818</strain>
    </source>
</reference>
<dbReference type="GO" id="GO:0000155">
    <property type="term" value="F:phosphorelay sensor kinase activity"/>
    <property type="evidence" value="ECO:0007669"/>
    <property type="project" value="InterPro"/>
</dbReference>
<dbReference type="Pfam" id="PF07730">
    <property type="entry name" value="HisKA_3"/>
    <property type="match status" value="1"/>
</dbReference>
<name>A0A3N0GJP7_9ACTN</name>
<dbReference type="InterPro" id="IPR011712">
    <property type="entry name" value="Sig_transdc_His_kin_sub3_dim/P"/>
</dbReference>
<dbReference type="GO" id="GO:0046983">
    <property type="term" value="F:protein dimerization activity"/>
    <property type="evidence" value="ECO:0007669"/>
    <property type="project" value="InterPro"/>
</dbReference>
<dbReference type="Gene3D" id="3.30.565.10">
    <property type="entry name" value="Histidine kinase-like ATPase, C-terminal domain"/>
    <property type="match status" value="1"/>
</dbReference>